<evidence type="ECO:0000256" key="2">
    <source>
        <dbReference type="ARBA" id="ARBA00022692"/>
    </source>
</evidence>
<evidence type="ECO:0000259" key="7">
    <source>
        <dbReference type="PROSITE" id="PS50929"/>
    </source>
</evidence>
<dbReference type="EMBL" id="JAVDYG010000001">
    <property type="protein sequence ID" value="MDR7363907.1"/>
    <property type="molecule type" value="Genomic_DNA"/>
</dbReference>
<evidence type="ECO:0000256" key="1">
    <source>
        <dbReference type="ARBA" id="ARBA00004651"/>
    </source>
</evidence>
<keyword evidence="9" id="KW-1185">Reference proteome</keyword>
<feature type="transmembrane region" description="Helical" evidence="5">
    <location>
        <begin position="146"/>
        <end position="165"/>
    </location>
</feature>
<dbReference type="PROSITE" id="PS50893">
    <property type="entry name" value="ABC_TRANSPORTER_2"/>
    <property type="match status" value="1"/>
</dbReference>
<comment type="subcellular location">
    <subcellularLocation>
        <location evidence="1">Cell membrane</location>
        <topology evidence="1">Multi-pass membrane protein</topology>
    </subcellularLocation>
</comment>
<evidence type="ECO:0000256" key="5">
    <source>
        <dbReference type="SAM" id="Phobius"/>
    </source>
</evidence>
<dbReference type="PROSITE" id="PS50929">
    <property type="entry name" value="ABC_TM1F"/>
    <property type="match status" value="1"/>
</dbReference>
<dbReference type="SUPFAM" id="SSF90123">
    <property type="entry name" value="ABC transporter transmembrane region"/>
    <property type="match status" value="1"/>
</dbReference>
<name>A0ABU2BZS1_9ACTN</name>
<dbReference type="Proteomes" id="UP001183648">
    <property type="component" value="Unassembled WGS sequence"/>
</dbReference>
<feature type="transmembrane region" description="Helical" evidence="5">
    <location>
        <begin position="171"/>
        <end position="190"/>
    </location>
</feature>
<evidence type="ECO:0000256" key="3">
    <source>
        <dbReference type="ARBA" id="ARBA00022989"/>
    </source>
</evidence>
<evidence type="ECO:0000256" key="4">
    <source>
        <dbReference type="ARBA" id="ARBA00023136"/>
    </source>
</evidence>
<proteinExistence type="predicted"/>
<dbReference type="InterPro" id="IPR039421">
    <property type="entry name" value="Type_1_exporter"/>
</dbReference>
<feature type="domain" description="ABC transporter" evidence="6">
    <location>
        <begin position="330"/>
        <end position="562"/>
    </location>
</feature>
<accession>A0ABU2BZS1</accession>
<organism evidence="8 9">
    <name type="scientific">Nocardioides marmoribigeumensis</name>
    <dbReference type="NCBI Taxonomy" id="433649"/>
    <lineage>
        <taxon>Bacteria</taxon>
        <taxon>Bacillati</taxon>
        <taxon>Actinomycetota</taxon>
        <taxon>Actinomycetes</taxon>
        <taxon>Propionibacteriales</taxon>
        <taxon>Nocardioidaceae</taxon>
        <taxon>Nocardioides</taxon>
    </lineage>
</organism>
<gene>
    <name evidence="8" type="ORF">J2S63_003460</name>
</gene>
<dbReference type="Gene3D" id="3.40.50.300">
    <property type="entry name" value="P-loop containing nucleotide triphosphate hydrolases"/>
    <property type="match status" value="1"/>
</dbReference>
<protein>
    <submittedName>
        <fullName evidence="8">ABC-type bacteriocin/lantibiotic exporter with double-glycine peptidase domain</fullName>
    </submittedName>
</protein>
<evidence type="ECO:0000313" key="9">
    <source>
        <dbReference type="Proteomes" id="UP001183648"/>
    </source>
</evidence>
<evidence type="ECO:0000259" key="6">
    <source>
        <dbReference type="PROSITE" id="PS50893"/>
    </source>
</evidence>
<feature type="transmembrane region" description="Helical" evidence="5">
    <location>
        <begin position="69"/>
        <end position="89"/>
    </location>
</feature>
<feature type="transmembrane region" description="Helical" evidence="5">
    <location>
        <begin position="260"/>
        <end position="279"/>
    </location>
</feature>
<dbReference type="Pfam" id="PF00664">
    <property type="entry name" value="ABC_membrane"/>
    <property type="match status" value="1"/>
</dbReference>
<reference evidence="8 9" key="1">
    <citation type="submission" date="2023-07" db="EMBL/GenBank/DDBJ databases">
        <title>Sequencing the genomes of 1000 actinobacteria strains.</title>
        <authorList>
            <person name="Klenk H.-P."/>
        </authorList>
    </citation>
    <scope>NUCLEOTIDE SEQUENCE [LARGE SCALE GENOMIC DNA]</scope>
    <source>
        <strain evidence="8 9">DSM 19426</strain>
    </source>
</reference>
<keyword evidence="3 5" id="KW-1133">Transmembrane helix</keyword>
<dbReference type="Pfam" id="PF00005">
    <property type="entry name" value="ABC_tran"/>
    <property type="match status" value="1"/>
</dbReference>
<dbReference type="InterPro" id="IPR036640">
    <property type="entry name" value="ABC1_TM_sf"/>
</dbReference>
<dbReference type="PANTHER" id="PTHR43394">
    <property type="entry name" value="ATP-DEPENDENT PERMEASE MDL1, MITOCHONDRIAL"/>
    <property type="match status" value="1"/>
</dbReference>
<evidence type="ECO:0000313" key="8">
    <source>
        <dbReference type="EMBL" id="MDR7363907.1"/>
    </source>
</evidence>
<sequence length="569" mass="60897">MRPRHLDDPGPADSRGPGSYLFWLARRQWQSLAAGMAYGVVWMCTQALVPALVGWTIDHALVPRDTGLLVRMALVLLAVGLLQAASSILRHRCAVANFLTSAFRTLTLVSQQAVRLGGTLPHRLSTGEVVAVGTADMARIGQLMDVTARGTGSVVSFVLVAVVLLRTSTVLGALVLVGVPLMLLLLWPVMRPLQQRTIRQREAYGELVALAADIVAGLRILRGVGGERVFHRRYVEESTRVRDSGIQVGRVHSVLDAAQVALPGLFVVVVVWLGARFAVEGRITVGELVAFYGYSAFLMIPLRTATEVLGKAISARVAAARVCRVLDLEPEQSDVATSPRPVDGGDLVDHESGVRVRSGLLTAVVSTRPEDAAALADRLGRFAPGEVSWGADRLDAVPLAEVRRRIVVGDTGAVLFAGRLRDELDLHERGEAALLEALHVAAAEDVLDALPGRLDGQVTERGRAFSGGQRQRLVLTRALLADPEVLVMVEPTSAVDAHTEARIASRLGSARRGRTTLLTTTSPLVLDRADVVVFLDGGRVVAEGGHHELLRDVPGYAAAVTRGEEVASR</sequence>
<feature type="transmembrane region" description="Helical" evidence="5">
    <location>
        <begin position="36"/>
        <end position="57"/>
    </location>
</feature>
<keyword evidence="2 5" id="KW-0812">Transmembrane</keyword>
<dbReference type="InterPro" id="IPR011527">
    <property type="entry name" value="ABC1_TM_dom"/>
</dbReference>
<dbReference type="InterPro" id="IPR027417">
    <property type="entry name" value="P-loop_NTPase"/>
</dbReference>
<dbReference type="Gene3D" id="1.20.1560.10">
    <property type="entry name" value="ABC transporter type 1, transmembrane domain"/>
    <property type="match status" value="1"/>
</dbReference>
<keyword evidence="4 5" id="KW-0472">Membrane</keyword>
<dbReference type="SUPFAM" id="SSF52540">
    <property type="entry name" value="P-loop containing nucleoside triphosphate hydrolases"/>
    <property type="match status" value="1"/>
</dbReference>
<dbReference type="InterPro" id="IPR003439">
    <property type="entry name" value="ABC_transporter-like_ATP-bd"/>
</dbReference>
<dbReference type="PANTHER" id="PTHR43394:SF1">
    <property type="entry name" value="ATP-BINDING CASSETTE SUB-FAMILY B MEMBER 10, MITOCHONDRIAL"/>
    <property type="match status" value="1"/>
</dbReference>
<dbReference type="RefSeq" id="WP_310304835.1">
    <property type="nucleotide sequence ID" value="NZ_BAAAPS010000005.1"/>
</dbReference>
<comment type="caution">
    <text evidence="8">The sequence shown here is derived from an EMBL/GenBank/DDBJ whole genome shotgun (WGS) entry which is preliminary data.</text>
</comment>
<feature type="domain" description="ABC transmembrane type-1" evidence="7">
    <location>
        <begin position="33"/>
        <end position="314"/>
    </location>
</feature>